<reference evidence="2 3" key="1">
    <citation type="journal article" date="2014" name="Gene">
        <title>A comparative genomic analysis of the alkalitolerant soil bacterium Bacillus lehensis G1.</title>
        <authorList>
            <person name="Noor Y.M."/>
            <person name="Samsulrizal N.H."/>
            <person name="Jema'on N.A."/>
            <person name="Low K.O."/>
            <person name="Ramli A.N."/>
            <person name="Alias N.I."/>
            <person name="Damis S.I."/>
            <person name="Fuzi S.F."/>
            <person name="Isa M.N."/>
            <person name="Murad A.M."/>
            <person name="Raih M.F."/>
            <person name="Bakar F.D."/>
            <person name="Najimudin N."/>
            <person name="Mahadi N.M."/>
            <person name="Illias R.M."/>
        </authorList>
    </citation>
    <scope>NUCLEOTIDE SEQUENCE [LARGE SCALE GENOMIC DNA]</scope>
    <source>
        <strain evidence="2 3">G1</strain>
    </source>
</reference>
<dbReference type="EMBL" id="CP003923">
    <property type="protein sequence ID" value="AIC94324.1"/>
    <property type="molecule type" value="Genomic_DNA"/>
</dbReference>
<sequence length="54" mass="6182">MKKVYFIASAIFLVSGIMKVIYNQPLFFTFSSFALAFIYFLSGMMEKKQIEGGK</sequence>
<evidence type="ECO:0000256" key="1">
    <source>
        <dbReference type="SAM" id="Phobius"/>
    </source>
</evidence>
<keyword evidence="1" id="KW-0812">Transmembrane</keyword>
<dbReference type="HOGENOM" id="CLU_3040456_0_0_9"/>
<dbReference type="PATRIC" id="fig|1246626.3.peg.1739"/>
<evidence type="ECO:0000313" key="3">
    <source>
        <dbReference type="Proteomes" id="UP000027142"/>
    </source>
</evidence>
<protein>
    <submittedName>
        <fullName evidence="2">Uncharacterized protein</fullName>
    </submittedName>
</protein>
<dbReference type="AlphaFoldDB" id="A0A060M2K6"/>
<keyword evidence="3" id="KW-1185">Reference proteome</keyword>
<keyword evidence="1" id="KW-0472">Membrane</keyword>
<dbReference type="Proteomes" id="UP000027142">
    <property type="component" value="Chromosome"/>
</dbReference>
<feature type="transmembrane region" description="Helical" evidence="1">
    <location>
        <begin position="26"/>
        <end position="45"/>
    </location>
</feature>
<dbReference type="STRING" id="1246626.BleG1_1746"/>
<keyword evidence="1" id="KW-1133">Transmembrane helix</keyword>
<proteinExistence type="predicted"/>
<dbReference type="KEGG" id="ble:BleG1_1746"/>
<name>A0A060M2K6_9BACI</name>
<dbReference type="RefSeq" id="WP_158318522.1">
    <property type="nucleotide sequence ID" value="NZ_CP003923.1"/>
</dbReference>
<organism evidence="2 3">
    <name type="scientific">Shouchella lehensis G1</name>
    <dbReference type="NCBI Taxonomy" id="1246626"/>
    <lineage>
        <taxon>Bacteria</taxon>
        <taxon>Bacillati</taxon>
        <taxon>Bacillota</taxon>
        <taxon>Bacilli</taxon>
        <taxon>Bacillales</taxon>
        <taxon>Bacillaceae</taxon>
        <taxon>Shouchella</taxon>
    </lineage>
</organism>
<evidence type="ECO:0000313" key="2">
    <source>
        <dbReference type="EMBL" id="AIC94324.1"/>
    </source>
</evidence>
<accession>A0A060M2K6</accession>
<gene>
    <name evidence="2" type="ORF">BleG1_1746</name>
</gene>